<dbReference type="EMBL" id="JAPQKO010000001">
    <property type="protein sequence ID" value="KAJ5183261.1"/>
    <property type="molecule type" value="Genomic_DNA"/>
</dbReference>
<feature type="signal peptide" evidence="3">
    <location>
        <begin position="1"/>
        <end position="23"/>
    </location>
</feature>
<dbReference type="SUPFAM" id="SSF52266">
    <property type="entry name" value="SGNH hydrolase"/>
    <property type="match status" value="1"/>
</dbReference>
<dbReference type="GO" id="GO:0004622">
    <property type="term" value="F:phosphatidylcholine lysophospholipase activity"/>
    <property type="evidence" value="ECO:0007669"/>
    <property type="project" value="TreeGrafter"/>
</dbReference>
<feature type="chain" id="PRO_5040888683" evidence="3">
    <location>
        <begin position="24"/>
        <end position="1422"/>
    </location>
</feature>
<dbReference type="SUPFAM" id="SSF69318">
    <property type="entry name" value="Integrin alpha N-terminal domain"/>
    <property type="match status" value="2"/>
</dbReference>
<comment type="caution">
    <text evidence="5">The sequence shown here is derived from an EMBL/GenBank/DDBJ whole genome shotgun (WGS) entry which is preliminary data.</text>
</comment>
<dbReference type="PANTHER" id="PTHR30383:SF31">
    <property type="entry name" value="SGNH HYDROLASE-TYPE ESTERASE DOMAIN-CONTAINING PROTEIN-RELATED"/>
    <property type="match status" value="1"/>
</dbReference>
<evidence type="ECO:0000256" key="1">
    <source>
        <dbReference type="ARBA" id="ARBA00022729"/>
    </source>
</evidence>
<dbReference type="InterPro" id="IPR013517">
    <property type="entry name" value="FG-GAP"/>
</dbReference>
<dbReference type="InterPro" id="IPR013830">
    <property type="entry name" value="SGNH_hydro"/>
</dbReference>
<feature type="domain" description="SGNH hydrolase-type esterase" evidence="4">
    <location>
        <begin position="68"/>
        <end position="263"/>
    </location>
</feature>
<accession>A0A9W9ITM7</accession>
<evidence type="ECO:0000313" key="5">
    <source>
        <dbReference type="EMBL" id="KAJ5183261.1"/>
    </source>
</evidence>
<dbReference type="Pfam" id="PF13517">
    <property type="entry name" value="FG-GAP_3"/>
    <property type="match status" value="3"/>
</dbReference>
<feature type="region of interest" description="Disordered" evidence="2">
    <location>
        <begin position="326"/>
        <end position="347"/>
    </location>
</feature>
<evidence type="ECO:0000313" key="6">
    <source>
        <dbReference type="Proteomes" id="UP001146351"/>
    </source>
</evidence>
<gene>
    <name evidence="5" type="ORF">N7492_000877</name>
</gene>
<proteinExistence type="predicted"/>
<name>A0A9W9ITM7_9EURO</name>
<dbReference type="InterPro" id="IPR028994">
    <property type="entry name" value="Integrin_alpha_N"/>
</dbReference>
<evidence type="ECO:0000256" key="2">
    <source>
        <dbReference type="SAM" id="MobiDB-lite"/>
    </source>
</evidence>
<keyword evidence="1 3" id="KW-0732">Signal</keyword>
<protein>
    <submittedName>
        <fullName evidence="5">Carbohydrate esterase family 3 protein</fullName>
    </submittedName>
</protein>
<dbReference type="Pfam" id="PF13472">
    <property type="entry name" value="Lipase_GDSL_2"/>
    <property type="match status" value="1"/>
</dbReference>
<dbReference type="PANTHER" id="PTHR30383">
    <property type="entry name" value="THIOESTERASE 1/PROTEASE 1/LYSOPHOSPHOLIPASE L1"/>
    <property type="match status" value="1"/>
</dbReference>
<evidence type="ECO:0000259" key="4">
    <source>
        <dbReference type="Pfam" id="PF13472"/>
    </source>
</evidence>
<keyword evidence="6" id="KW-1185">Reference proteome</keyword>
<dbReference type="InterPro" id="IPR036514">
    <property type="entry name" value="SGNH_hydro_sf"/>
</dbReference>
<dbReference type="InterPro" id="IPR051532">
    <property type="entry name" value="Ester_Hydrolysis_Enzymes"/>
</dbReference>
<reference evidence="5" key="1">
    <citation type="submission" date="2022-11" db="EMBL/GenBank/DDBJ databases">
        <authorList>
            <person name="Petersen C."/>
        </authorList>
    </citation>
    <scope>NUCLEOTIDE SEQUENCE</scope>
    <source>
        <strain evidence="5">IBT 21917</strain>
    </source>
</reference>
<dbReference type="Gene3D" id="3.40.50.1110">
    <property type="entry name" value="SGNH hydrolase"/>
    <property type="match status" value="1"/>
</dbReference>
<reference evidence="5" key="2">
    <citation type="journal article" date="2023" name="IMA Fungus">
        <title>Comparative genomic study of the Penicillium genus elucidates a diverse pangenome and 15 lateral gene transfer events.</title>
        <authorList>
            <person name="Petersen C."/>
            <person name="Sorensen T."/>
            <person name="Nielsen M.R."/>
            <person name="Sondergaard T.E."/>
            <person name="Sorensen J.L."/>
            <person name="Fitzpatrick D.A."/>
            <person name="Frisvad J.C."/>
            <person name="Nielsen K.L."/>
        </authorList>
    </citation>
    <scope>NUCLEOTIDE SEQUENCE</scope>
    <source>
        <strain evidence="5">IBT 21917</strain>
    </source>
</reference>
<organism evidence="5 6">
    <name type="scientific">Penicillium capsulatum</name>
    <dbReference type="NCBI Taxonomy" id="69766"/>
    <lineage>
        <taxon>Eukaryota</taxon>
        <taxon>Fungi</taxon>
        <taxon>Dikarya</taxon>
        <taxon>Ascomycota</taxon>
        <taxon>Pezizomycotina</taxon>
        <taxon>Eurotiomycetes</taxon>
        <taxon>Eurotiomycetidae</taxon>
        <taxon>Eurotiales</taxon>
        <taxon>Aspergillaceae</taxon>
        <taxon>Penicillium</taxon>
    </lineage>
</organism>
<evidence type="ECO:0000256" key="3">
    <source>
        <dbReference type="SAM" id="SignalP"/>
    </source>
</evidence>
<dbReference type="Proteomes" id="UP001146351">
    <property type="component" value="Unassembled WGS sequence"/>
</dbReference>
<sequence>MVSMKTLGRIGRLLLLHSCLVLAYPRSYTPLPNSDSGAMPTRYKSSYEGGITKRADSRDFYLRIMPLGASITKGDFPPEDDPHHNGYRKALRDKLRFEGWKVNMVGNFNNWGDMADRDHEGKSGDRVSEVKTRAKQSVRTWLPNVVLINAGTNDATQDGKVEDIGGTGARMKQLVDVIYSIVPDTVIILSTLIPNPDFQHNIDTINEQFRSLYRGFVPLDKDGNEKSDPTFKMVLAEMADGFITDDDILPDVHPTHPTAEGDRKMAAVWDWAIAKANDRGWIKKPTDSTIFKDGDADVHCKKPYASGTEDSRGAPEVLKGTNPVIQEDGKFKSNNIPRNDRRGDWTTSDSDDTRLWFAQLWNEFGTHKLRERDELIIAYDTGGKITMQANHGDGKFGDEQEIHVPIYCKTKGIWWGDVNGDVLDDFICIAEDGEMFVAINQGGSPPTFKDIGSYKKPEKKLGQGNVRLGDMDGDGRLDYCVVEGNGDLFCWRNGGVGDHAEYWQDMGSGGPIFHGKGMGDLAGVRLVDINGDGRADWLWLDDRGKTTSWINNRGAGRGMVPRWAYVGVTHDMHIDRSIVDDRRAVQFGRIFGDSGVADYVHWWRVDCKENPKCKFTWKGWQQMGGGSRYQKGDGINFGDMTGKGVDDYVWIRPWSTDGEVEIFINKNTKQNNDGYKTQPWSAPVRVNTNLDWRGLHIGDWDGDGKHDIIGVTNRDTGTLKVWLSRWDGHNFNWDVQDVPGSDKCGEGWGTLYRDHGAHFADITNSGRVDYLCMQPDGKTTAWLRDEKGDWFDAGQVKRSEGKDRANLQFADADGDGRADLIWTDKFTGDAEVWYNLQQGQESDRVNWHGSLFEWAPPSGPSYQGPTRGPNEYFPNLGGAGRADIVGADPWTGKGTVWFNSCPTGGDDGPITDPKLPTYIPGDNPPDDPQPPNGAWFCEPHASEWDASLWNKHNMGPWLENRLALYSGVDETWPRSPNPKDNPDQYEGVPRVIAAFDGPVKDVGFYWDTTCRELESECQMAESDLRTSEHCMANPERAFALWSMRNYARFFQRWQDKIRKGFADSSWDIATIASTFLQYEPEDSPTNAASWVAIAAGAVTAGTAFFAPFAAAGGFVSGILTTISGTLGLLGDATVPNDPRFSQYQDLMSHLGDILNASTGALGDQMGRMLNTTPPDHDLARGTELAGVLKLGAFANADFVDRKDAMDIPETKYLIQSGMITEAWLSGSVGIIKWSNESYLAQDWEFNPCFGGDRFKLDHAVACQFGKNYMITRLLTDDMGRNEVKGVYEIPDIGQKEETLKDYGLDHRIIIKSAERIQNDMNQYMPRGVEYTRSVIENLFENPSDNYQTIFEDLLAMNIPVCDLDILGDLDIGGSGTGTYSFCKTGAGFADKNRILGHCLIDTFNHNCNKLPKLGNSEWPYHR</sequence>
<dbReference type="OrthoDB" id="6123at2759"/>